<evidence type="ECO:0000313" key="4">
    <source>
        <dbReference type="Proteomes" id="UP000007322"/>
    </source>
</evidence>
<protein>
    <recommendedName>
        <fullName evidence="2">Protein kinase domain-containing protein</fullName>
    </recommendedName>
</protein>
<dbReference type="PROSITE" id="PS50011">
    <property type="entry name" value="PROTEIN_KINASE_DOM"/>
    <property type="match status" value="1"/>
</dbReference>
<feature type="domain" description="Protein kinase" evidence="2">
    <location>
        <begin position="371"/>
        <end position="729"/>
    </location>
</feature>
<dbReference type="GO" id="GO:0005524">
    <property type="term" value="F:ATP binding"/>
    <property type="evidence" value="ECO:0007669"/>
    <property type="project" value="InterPro"/>
</dbReference>
<dbReference type="STRING" id="573729.G2QNL8"/>
<evidence type="ECO:0000313" key="3">
    <source>
        <dbReference type="EMBL" id="AEO62091.1"/>
    </source>
</evidence>
<feature type="compositionally biased region" description="Low complexity" evidence="1">
    <location>
        <begin position="156"/>
        <end position="168"/>
    </location>
</feature>
<proteinExistence type="predicted"/>
<dbReference type="EMBL" id="CP003008">
    <property type="protein sequence ID" value="AEO62091.1"/>
    <property type="molecule type" value="Genomic_DNA"/>
</dbReference>
<dbReference type="InParanoid" id="G2QNL8"/>
<dbReference type="InterPro" id="IPR000719">
    <property type="entry name" value="Prot_kinase_dom"/>
</dbReference>
<dbReference type="SUPFAM" id="SSF56112">
    <property type="entry name" value="Protein kinase-like (PK-like)"/>
    <property type="match status" value="1"/>
</dbReference>
<feature type="region of interest" description="Disordered" evidence="1">
    <location>
        <begin position="29"/>
        <end position="171"/>
    </location>
</feature>
<dbReference type="HOGENOM" id="CLU_018065_1_0_1"/>
<feature type="compositionally biased region" description="Basic residues" evidence="1">
    <location>
        <begin position="140"/>
        <end position="149"/>
    </location>
</feature>
<feature type="region of interest" description="Disordered" evidence="1">
    <location>
        <begin position="320"/>
        <end position="345"/>
    </location>
</feature>
<dbReference type="AlphaFoldDB" id="G2QNL8"/>
<keyword evidence="4" id="KW-1185">Reference proteome</keyword>
<evidence type="ECO:0000259" key="2">
    <source>
        <dbReference type="PROSITE" id="PS50011"/>
    </source>
</evidence>
<dbReference type="RefSeq" id="XP_003667336.1">
    <property type="nucleotide sequence ID" value="XM_003667288.1"/>
</dbReference>
<dbReference type="Proteomes" id="UP000007322">
    <property type="component" value="Chromosome 7"/>
</dbReference>
<reference evidence="3 4" key="1">
    <citation type="journal article" date="2011" name="Nat. Biotechnol.">
        <title>Comparative genomic analysis of the thermophilic biomass-degrading fungi Myceliophthora thermophila and Thielavia terrestris.</title>
        <authorList>
            <person name="Berka R.M."/>
            <person name="Grigoriev I.V."/>
            <person name="Otillar R."/>
            <person name="Salamov A."/>
            <person name="Grimwood J."/>
            <person name="Reid I."/>
            <person name="Ishmael N."/>
            <person name="John T."/>
            <person name="Darmond C."/>
            <person name="Moisan M.-C."/>
            <person name="Henrissat B."/>
            <person name="Coutinho P.M."/>
            <person name="Lombard V."/>
            <person name="Natvig D.O."/>
            <person name="Lindquist E."/>
            <person name="Schmutz J."/>
            <person name="Lucas S."/>
            <person name="Harris P."/>
            <person name="Powlowski J."/>
            <person name="Bellemare A."/>
            <person name="Taylor D."/>
            <person name="Butler G."/>
            <person name="de Vries R.P."/>
            <person name="Allijn I.E."/>
            <person name="van den Brink J."/>
            <person name="Ushinsky S."/>
            <person name="Storms R."/>
            <person name="Powell A.J."/>
            <person name="Paulsen I.T."/>
            <person name="Elbourne L.D.H."/>
            <person name="Baker S.E."/>
            <person name="Magnuson J."/>
            <person name="LaBoissiere S."/>
            <person name="Clutterbuck A.J."/>
            <person name="Martinez D."/>
            <person name="Wogulis M."/>
            <person name="de Leon A.L."/>
            <person name="Rey M.W."/>
            <person name="Tsang A."/>
        </authorList>
    </citation>
    <scope>NUCLEOTIDE SEQUENCE [LARGE SCALE GENOMIC DNA]</scope>
    <source>
        <strain evidence="4">ATCC 42464 / BCRC 31852 / DSM 1799</strain>
    </source>
</reference>
<dbReference type="eggNOG" id="ENOG502SDZT">
    <property type="taxonomic scope" value="Eukaryota"/>
</dbReference>
<gene>
    <name evidence="3" type="ORF">MYCTH_2313063</name>
</gene>
<dbReference type="InterPro" id="IPR011009">
    <property type="entry name" value="Kinase-like_dom_sf"/>
</dbReference>
<evidence type="ECO:0000256" key="1">
    <source>
        <dbReference type="SAM" id="MobiDB-lite"/>
    </source>
</evidence>
<name>G2QNL8_THET4</name>
<sequence>MDLTSEVFSSMLSPVAAFLRPRRGKRSEPIITTQPTTTNTTATATTTCPTTPSITPTPWQTSPLNPQSRLDSLAPLVVPPPDPMPPPTPCTAVNANSASSAANKKNANNSHQTRQEEREVQHHQPRRATPPPPGRGTCSTHHHPPRTRTRTREWGSRSSSSSSSSSSSCTTWQVDAVDGRGRLWAATPRFALGRPPLRVAVCLPPPEAFPPALRAVVRPERAMVVCGGGGVAADLEVGRWLARVLHSWSCARGGGGLGVGLLAVGAGVGEEGLGCGLGEEGEGKRTKQGVVVGEGDEKQEERWWWELPFGSMVAVDFAASEEEEKKEGEEEAEEGSEGSRRQSPAAAAAGRVQVCLLPGAGYVAEQGMVGLETLRRMWEGEVASEAWEGLRVVEWERLRFRKQLHDAISLVGVDDGDGGDNGEEAVVVLKSVLREQRYMYNELKMLLLLREHPNVMSRPLGVVTKKGRFGSRRGVCGFLLEWFPLGSLRERLLADDYGRTTPMTQRLRWAKQVTQALVHINEHGWAGFYPDLKPDNVVLKEDAATGMLNAVLIDMEQRGGWFAWSPPEVAYVEYLEILVDESGLEEGEQRDEILELLRAYYGDPDWKPGAASPRFHNAKGGFSSPWLALLRQRGSDGKGSDLLERAQVFMLGKLLWCIFEGQPLVRCGIDHEVLRDPDPDYESARSGKARAFPEFKRTPDVLRPLIRACTAGAPEWVANNQQRLPGVVLRGGKLYPAASDEQSYAQGDALDAARAYWAREVELAKEFVRDAALTMNRPTEAGHQEIPQRPVTLLEQARTRPFFSEILAELDQIERQLVTEIRP</sequence>
<feature type="compositionally biased region" description="Basic and acidic residues" evidence="1">
    <location>
        <begin position="113"/>
        <end position="122"/>
    </location>
</feature>
<dbReference type="VEuPathDB" id="FungiDB:MYCTH_2313063"/>
<feature type="compositionally biased region" description="Low complexity" evidence="1">
    <location>
        <begin position="94"/>
        <end position="110"/>
    </location>
</feature>
<accession>G2QNL8</accession>
<feature type="compositionally biased region" description="Low complexity" evidence="1">
    <location>
        <begin position="29"/>
        <end position="63"/>
    </location>
</feature>
<dbReference type="GO" id="GO:0004672">
    <property type="term" value="F:protein kinase activity"/>
    <property type="evidence" value="ECO:0007669"/>
    <property type="project" value="InterPro"/>
</dbReference>
<organism evidence="3 4">
    <name type="scientific">Thermothelomyces thermophilus (strain ATCC 42464 / BCRC 31852 / DSM 1799)</name>
    <name type="common">Sporotrichum thermophile</name>
    <dbReference type="NCBI Taxonomy" id="573729"/>
    <lineage>
        <taxon>Eukaryota</taxon>
        <taxon>Fungi</taxon>
        <taxon>Dikarya</taxon>
        <taxon>Ascomycota</taxon>
        <taxon>Pezizomycotina</taxon>
        <taxon>Sordariomycetes</taxon>
        <taxon>Sordariomycetidae</taxon>
        <taxon>Sordariales</taxon>
        <taxon>Chaetomiaceae</taxon>
        <taxon>Thermothelomyces</taxon>
    </lineage>
</organism>
<dbReference type="KEGG" id="mtm:MYCTH_2313063"/>
<dbReference type="Gene3D" id="1.10.510.10">
    <property type="entry name" value="Transferase(Phosphotransferase) domain 1"/>
    <property type="match status" value="1"/>
</dbReference>
<dbReference type="GeneID" id="11509965"/>
<dbReference type="OrthoDB" id="4062651at2759"/>
<feature type="compositionally biased region" description="Pro residues" evidence="1">
    <location>
        <begin position="77"/>
        <end position="89"/>
    </location>
</feature>